<evidence type="ECO:0000313" key="2">
    <source>
        <dbReference type="EMBL" id="MDJ1180012.1"/>
    </source>
</evidence>
<evidence type="ECO:0000256" key="1">
    <source>
        <dbReference type="SAM" id="Coils"/>
    </source>
</evidence>
<evidence type="ECO:0000313" key="3">
    <source>
        <dbReference type="Proteomes" id="UP001231370"/>
    </source>
</evidence>
<accession>A0ABT7BLE5</accession>
<name>A0ABT7BLE5_9CYAN</name>
<dbReference type="RefSeq" id="WP_283763315.1">
    <property type="nucleotide sequence ID" value="NZ_JAQPOK010000100.1"/>
</dbReference>
<sequence length="122" mass="13656">MTLINDRQMAKLSPDRSTLIWNLKQDLLDIVDEAKAAELALLEGFGETDRTIEALDQLTEIAEQAKERFSQLSIVQIRIAESQPIAPQDLLTLLDDRIGAISGRVPALKQSTQEIKVDWNLS</sequence>
<gene>
    <name evidence="2" type="ORF">PJF56_14175</name>
</gene>
<dbReference type="Proteomes" id="UP001231370">
    <property type="component" value="Unassembled WGS sequence"/>
</dbReference>
<keyword evidence="1" id="KW-0175">Coiled coil</keyword>
<keyword evidence="3" id="KW-1185">Reference proteome</keyword>
<dbReference type="EMBL" id="JAQPOK010000100">
    <property type="protein sequence ID" value="MDJ1180012.1"/>
    <property type="molecule type" value="Genomic_DNA"/>
</dbReference>
<protein>
    <submittedName>
        <fullName evidence="2">Uncharacterized protein</fullName>
    </submittedName>
</protein>
<organism evidence="2 3">
    <name type="scientific">Roseofilum halophilum BLCC-M91</name>
    <dbReference type="NCBI Taxonomy" id="3022259"/>
    <lineage>
        <taxon>Bacteria</taxon>
        <taxon>Bacillati</taxon>
        <taxon>Cyanobacteriota</taxon>
        <taxon>Cyanophyceae</taxon>
        <taxon>Desertifilales</taxon>
        <taxon>Desertifilaceae</taxon>
        <taxon>Roseofilum</taxon>
        <taxon>Roseofilum halophilum</taxon>
    </lineage>
</organism>
<reference evidence="2 3" key="1">
    <citation type="submission" date="2023-01" db="EMBL/GenBank/DDBJ databases">
        <title>Novel diversity within Roseofilum (Cyanobacteria; Desertifilaceae) from marine benthic mats with descriptions of four novel species.</title>
        <authorList>
            <person name="Wang Y."/>
            <person name="Berthold D.E."/>
            <person name="Hu J."/>
            <person name="Lefler F.W."/>
            <person name="Laughinghouse H.D. IV."/>
        </authorList>
    </citation>
    <scope>NUCLEOTIDE SEQUENCE [LARGE SCALE GENOMIC DNA]</scope>
    <source>
        <strain evidence="2 3">BLCC-M91</strain>
    </source>
</reference>
<comment type="caution">
    <text evidence="2">The sequence shown here is derived from an EMBL/GenBank/DDBJ whole genome shotgun (WGS) entry which is preliminary data.</text>
</comment>
<proteinExistence type="predicted"/>
<feature type="coiled-coil region" evidence="1">
    <location>
        <begin position="48"/>
        <end position="75"/>
    </location>
</feature>